<dbReference type="GO" id="GO:0000724">
    <property type="term" value="P:double-strand break repair via homologous recombination"/>
    <property type="evidence" value="ECO:0007669"/>
    <property type="project" value="UniProtKB-UniRule"/>
</dbReference>
<reference evidence="5 6" key="1">
    <citation type="submission" date="2018-08" db="EMBL/GenBank/DDBJ databases">
        <title>Neisseria zalophi ATCC BAA-2455 complete genome.</title>
        <authorList>
            <person name="Veseli I.A."/>
            <person name="Buttler R."/>
            <person name="Mascarenhas dos Santos A.C."/>
            <person name="Pombert J.-F."/>
        </authorList>
    </citation>
    <scope>NUCLEOTIDE SEQUENCE [LARGE SCALE GENOMIC DNA]</scope>
    <source>
        <strain evidence="5 6">ATCC BAA-2455</strain>
    </source>
</reference>
<evidence type="ECO:0000256" key="1">
    <source>
        <dbReference type="ARBA" id="ARBA00022741"/>
    </source>
</evidence>
<dbReference type="Pfam" id="PF13245">
    <property type="entry name" value="AAA_19"/>
    <property type="match status" value="1"/>
</dbReference>
<dbReference type="GO" id="GO:0017116">
    <property type="term" value="F:single-stranded DNA helicase activity"/>
    <property type="evidence" value="ECO:0007669"/>
    <property type="project" value="TreeGrafter"/>
</dbReference>
<dbReference type="GO" id="GO:0016887">
    <property type="term" value="F:ATP hydrolysis activity"/>
    <property type="evidence" value="ECO:0007669"/>
    <property type="project" value="RHEA"/>
</dbReference>
<dbReference type="NCBIfam" id="TIGR01447">
    <property type="entry name" value="recD"/>
    <property type="match status" value="1"/>
</dbReference>
<dbReference type="KEGG" id="nzl:D0T92_07050"/>
<keyword evidence="3" id="KW-0347">Helicase</keyword>
<dbReference type="GO" id="GO:0043139">
    <property type="term" value="F:5'-3' DNA helicase activity"/>
    <property type="evidence" value="ECO:0007669"/>
    <property type="project" value="UniProtKB-UniRule"/>
</dbReference>
<keyword evidence="3" id="KW-0227">DNA damage</keyword>
<name>A0A5J6Q062_9NEIS</name>
<keyword evidence="3 5" id="KW-0378">Hydrolase</keyword>
<keyword evidence="3" id="KW-0269">Exonuclease</keyword>
<dbReference type="InterPro" id="IPR027417">
    <property type="entry name" value="P-loop_NTPase"/>
</dbReference>
<keyword evidence="3" id="KW-0413">Isomerase</keyword>
<comment type="subunit">
    <text evidence="3">Heterotrimer of RecB, RecC and RecD. All subunits contribute to DNA-binding.</text>
</comment>
<dbReference type="HAMAP" id="MF_01487">
    <property type="entry name" value="RecD"/>
    <property type="match status" value="1"/>
</dbReference>
<organism evidence="5 6">
    <name type="scientific">Neisseria zalophi</name>
    <dbReference type="NCBI Taxonomy" id="640030"/>
    <lineage>
        <taxon>Bacteria</taxon>
        <taxon>Pseudomonadati</taxon>
        <taxon>Pseudomonadota</taxon>
        <taxon>Betaproteobacteria</taxon>
        <taxon>Neisseriales</taxon>
        <taxon>Neisseriaceae</taxon>
        <taxon>Neisseria</taxon>
    </lineage>
</organism>
<comment type="similarity">
    <text evidence="3">Belongs to the RecD family.</text>
</comment>
<sequence>MQPAPVADLNQAAAEAAVEVLQRHAPQEAEAVAAYVYRLFAALQEGHAFLWLDDDEADTLRKLETIVSDKGNTPLILMGKKLFLGRIWQLEHDVATEIVRLTGAPVSGIDGQAAAEYLQTWFAGKGSEGQRDAAALALLEPFMLISGGPGTGKTTTVAKLLGLLCSGRQALPRIALAAPTGKAAAHMARALHRAVGTFTLPEPIRNHLLQLDGQTVHRLLKLRPPEMMPSFHAEYPLPLDILVVDEASMLDISLLLQLLRAIPTGCRLVLLGDENQLPSVGAGAVLAQLAQTTVLDNDTAAKLAALLPQHGLATADQPPPLAQNIARLQVSHRFGDDSGIGALARAVIKGESGEAWAQFDHFPNELHLNAGSLKQQAERFYGRQADYWRAVDAGDIAAAFEHQTDIMVLAARRYDAEAFNEAYRYCLQRHGRARADMPWFAGQVVMVSRNDYTLDVFNGDIGLIMPDTDKAEETALAAYFPSPEGYRKIALSRLPEHETAFAITVHKSQGSEYREVWLLPPTEEENEPTHGLNKALLYTAITRAREQFVFWGSKTAFQTACSLDEKRRSALREMIGQVMGQTKL</sequence>
<dbReference type="GO" id="GO:0005524">
    <property type="term" value="F:ATP binding"/>
    <property type="evidence" value="ECO:0007669"/>
    <property type="project" value="UniProtKB-UniRule"/>
</dbReference>
<protein>
    <recommendedName>
        <fullName evidence="3">RecBCD enzyme subunit RecD</fullName>
        <ecNumber evidence="3">5.6.2.3</ecNumber>
    </recommendedName>
    <alternativeName>
        <fullName evidence="3">DNA 5'-3' helicase subunit RecD</fullName>
    </alternativeName>
    <alternativeName>
        <fullName evidence="3">Exonuclease V subunit RecD</fullName>
        <shortName evidence="3">ExoV subunit RecD</shortName>
    </alternativeName>
    <alternativeName>
        <fullName evidence="3">Helicase/nuclease RecBCD subunit RecD</fullName>
    </alternativeName>
</protein>
<keyword evidence="3" id="KW-0234">DNA repair</keyword>
<keyword evidence="3" id="KW-0238">DNA-binding</keyword>
<keyword evidence="1 3" id="KW-0547">Nucleotide-binding</keyword>
<dbReference type="GO" id="GO:0009338">
    <property type="term" value="C:exodeoxyribonuclease V complex"/>
    <property type="evidence" value="ECO:0007669"/>
    <property type="project" value="InterPro"/>
</dbReference>
<dbReference type="InterPro" id="IPR006344">
    <property type="entry name" value="RecD"/>
</dbReference>
<dbReference type="PANTHER" id="PTHR43788">
    <property type="entry name" value="DNA2/NAM7 HELICASE FAMILY MEMBER"/>
    <property type="match status" value="1"/>
</dbReference>
<dbReference type="InterPro" id="IPR027785">
    <property type="entry name" value="UvrD-like_helicase_C"/>
</dbReference>
<keyword evidence="3" id="KW-0540">Nuclease</keyword>
<evidence type="ECO:0000313" key="6">
    <source>
        <dbReference type="Proteomes" id="UP000325713"/>
    </source>
</evidence>
<dbReference type="GO" id="GO:0008854">
    <property type="term" value="F:exodeoxyribonuclease V activity"/>
    <property type="evidence" value="ECO:0007669"/>
    <property type="project" value="InterPro"/>
</dbReference>
<evidence type="ECO:0000256" key="3">
    <source>
        <dbReference type="HAMAP-Rule" id="MF_01487"/>
    </source>
</evidence>
<dbReference type="EC" id="5.6.2.3" evidence="3"/>
<dbReference type="OrthoDB" id="9803432at2"/>
<comment type="function">
    <text evidence="3">A helicase/nuclease that prepares dsDNA breaks (DSB) for recombinational DNA repair. Binds to DSBs and unwinds DNA via a highly rapid and processive ATP-dependent bidirectional helicase activity. Unwinds dsDNA until it encounters a Chi (crossover hotspot instigator) sequence from the 3' direction. Cuts ssDNA a few nucleotides 3' to the Chi site. The properties and activities of the enzyme are changed at Chi. The Chi-altered holoenzyme produces a long 3'-ssDNA overhang and facilitates RecA-binding to the ssDNA for homologous DNA recombination and repair. Holoenzyme degrades any linearized DNA that is unable to undergo homologous recombination. In the holoenzyme this subunit has ssDNA-dependent ATPase and 5'-3' helicase activity. When added to pre-assembled RecBC greatly stimulates nuclease activity and augments holoenzyme processivity. Negatively regulates the RecA-loading ability of RecBCD.</text>
</comment>
<keyword evidence="6" id="KW-1185">Reference proteome</keyword>
<dbReference type="CDD" id="cd17933">
    <property type="entry name" value="DEXSc_RecD-like"/>
    <property type="match status" value="1"/>
</dbReference>
<keyword evidence="2 3" id="KW-0067">ATP-binding</keyword>
<dbReference type="InterPro" id="IPR050534">
    <property type="entry name" value="Coronavir_polyprotein_1ab"/>
</dbReference>
<dbReference type="CDD" id="cd18809">
    <property type="entry name" value="SF1_C_RecD"/>
    <property type="match status" value="1"/>
</dbReference>
<feature type="domain" description="UvrD-like helicase C-terminal" evidence="4">
    <location>
        <begin position="500"/>
        <end position="547"/>
    </location>
</feature>
<dbReference type="RefSeq" id="WP_151051481.1">
    <property type="nucleotide sequence ID" value="NZ_CP031700.1"/>
</dbReference>
<proteinExistence type="inferred from homology"/>
<dbReference type="GO" id="GO:0003677">
    <property type="term" value="F:DNA binding"/>
    <property type="evidence" value="ECO:0007669"/>
    <property type="project" value="UniProtKB-UniRule"/>
</dbReference>
<dbReference type="AlphaFoldDB" id="A0A5J6Q062"/>
<dbReference type="Gene3D" id="3.40.50.300">
    <property type="entry name" value="P-loop containing nucleotide triphosphate hydrolases"/>
    <property type="match status" value="2"/>
</dbReference>
<evidence type="ECO:0000313" key="5">
    <source>
        <dbReference type="EMBL" id="QEY26310.1"/>
    </source>
</evidence>
<gene>
    <name evidence="3 5" type="primary">recD</name>
    <name evidence="5" type="ORF">D0T92_07050</name>
</gene>
<dbReference type="SUPFAM" id="SSF52540">
    <property type="entry name" value="P-loop containing nucleoside triphosphate hydrolases"/>
    <property type="match status" value="1"/>
</dbReference>
<dbReference type="Proteomes" id="UP000325713">
    <property type="component" value="Chromosome"/>
</dbReference>
<comment type="miscellaneous">
    <text evidence="3">In the RecBCD complex, RecB has a slow 3'-5' helicase, an exonuclease activity and loads RecA onto ssDNA, RecD has a fast 5'-3' helicase activity, while RecC stimulates the ATPase and processivity of the RecB helicase and contributes to recognition of the Chi site.</text>
</comment>
<feature type="binding site" evidence="3">
    <location>
        <begin position="147"/>
        <end position="154"/>
    </location>
    <ligand>
        <name>ATP</name>
        <dbReference type="ChEBI" id="CHEBI:30616"/>
    </ligand>
</feature>
<comment type="catalytic activity">
    <reaction evidence="3">
        <text>ATP + H2O = ADP + phosphate + H(+)</text>
        <dbReference type="Rhea" id="RHEA:13065"/>
        <dbReference type="ChEBI" id="CHEBI:15377"/>
        <dbReference type="ChEBI" id="CHEBI:15378"/>
        <dbReference type="ChEBI" id="CHEBI:30616"/>
        <dbReference type="ChEBI" id="CHEBI:43474"/>
        <dbReference type="ChEBI" id="CHEBI:456216"/>
        <dbReference type="EC" id="5.6.2.3"/>
    </reaction>
</comment>
<dbReference type="PANTHER" id="PTHR43788:SF6">
    <property type="entry name" value="DNA HELICASE B"/>
    <property type="match status" value="1"/>
</dbReference>
<accession>A0A5J6Q062</accession>
<evidence type="ECO:0000259" key="4">
    <source>
        <dbReference type="Pfam" id="PF13538"/>
    </source>
</evidence>
<dbReference type="EMBL" id="CP031700">
    <property type="protein sequence ID" value="QEY26310.1"/>
    <property type="molecule type" value="Genomic_DNA"/>
</dbReference>
<dbReference type="Pfam" id="PF13538">
    <property type="entry name" value="UvrD_C_2"/>
    <property type="match status" value="1"/>
</dbReference>
<evidence type="ECO:0000256" key="2">
    <source>
        <dbReference type="ARBA" id="ARBA00022840"/>
    </source>
</evidence>